<evidence type="ECO:0000256" key="2">
    <source>
        <dbReference type="SAM" id="Phobius"/>
    </source>
</evidence>
<proteinExistence type="predicted"/>
<keyword evidence="2" id="KW-1133">Transmembrane helix</keyword>
<sequence length="316" mass="36121">MAFDTLCFSSGGIQGLSFVSGLKYLCDREFINLEKINTFVGTSIGAIISFLLMIGYSPDELIVFFSNYDFKNLEPDFSIDSIINNYGMDDGNSIIELLKFFFEKKYKLKNITMKELFILTKKNFIINSTNLNTEEEKILSHETTPELCVFTAIRMSISIPIIYTPVLYNNEHYGDGAISNSILLNKCNPETTLGFFIDTRITIPSPITSIKDIILKSIRILSNRYIPKYEDIKIINFSCVDTAVIALNLTKEQIDNIFNRGIICTKLFINNEKNQLKLNIIKLKKENKYKVNNIINDILNNIITEICSQATERIEI</sequence>
<dbReference type="Gene3D" id="3.40.1090.10">
    <property type="entry name" value="Cytosolic phospholipase A2 catalytic domain"/>
    <property type="match status" value="2"/>
</dbReference>
<dbReference type="PANTHER" id="PTHR46394:SF1">
    <property type="entry name" value="PNPLA DOMAIN-CONTAINING PROTEIN"/>
    <property type="match status" value="1"/>
</dbReference>
<dbReference type="GO" id="GO:0006629">
    <property type="term" value="P:lipid metabolic process"/>
    <property type="evidence" value="ECO:0007669"/>
    <property type="project" value="UniProtKB-KW"/>
</dbReference>
<dbReference type="InterPro" id="IPR052580">
    <property type="entry name" value="Lipid_Hydrolase"/>
</dbReference>
<dbReference type="EMBL" id="MN739563">
    <property type="protein sequence ID" value="QHT13187.1"/>
    <property type="molecule type" value="Genomic_DNA"/>
</dbReference>
<dbReference type="PANTHER" id="PTHR46394">
    <property type="entry name" value="ANNEXIN"/>
    <property type="match status" value="1"/>
</dbReference>
<feature type="transmembrane region" description="Helical" evidence="2">
    <location>
        <begin position="38"/>
        <end position="56"/>
    </location>
</feature>
<reference evidence="4" key="1">
    <citation type="journal article" date="2020" name="Nature">
        <title>Giant virus diversity and host interactions through global metagenomics.</title>
        <authorList>
            <person name="Schulz F."/>
            <person name="Roux S."/>
            <person name="Paez-Espino D."/>
            <person name="Jungbluth S."/>
            <person name="Walsh D.A."/>
            <person name="Denef V.J."/>
            <person name="McMahon K.D."/>
            <person name="Konstantinidis K.T."/>
            <person name="Eloe-Fadrosh E.A."/>
            <person name="Kyrpides N.C."/>
            <person name="Woyke T."/>
        </authorList>
    </citation>
    <scope>NUCLEOTIDE SEQUENCE</scope>
    <source>
        <strain evidence="4">GVMAG-M-3300023174-131</strain>
    </source>
</reference>
<dbReference type="Pfam" id="PF01734">
    <property type="entry name" value="Patatin"/>
    <property type="match status" value="1"/>
</dbReference>
<evidence type="ECO:0000256" key="1">
    <source>
        <dbReference type="ARBA" id="ARBA00023098"/>
    </source>
</evidence>
<dbReference type="PROSITE" id="PS51635">
    <property type="entry name" value="PNPLA"/>
    <property type="match status" value="1"/>
</dbReference>
<feature type="domain" description="PNPLA" evidence="3">
    <location>
        <begin position="6"/>
        <end position="188"/>
    </location>
</feature>
<dbReference type="InterPro" id="IPR002641">
    <property type="entry name" value="PNPLA_dom"/>
</dbReference>
<dbReference type="InterPro" id="IPR016035">
    <property type="entry name" value="Acyl_Trfase/lysoPLipase"/>
</dbReference>
<name>A0A6C0D9J8_9ZZZZ</name>
<evidence type="ECO:0000259" key="3">
    <source>
        <dbReference type="PROSITE" id="PS51635"/>
    </source>
</evidence>
<keyword evidence="2" id="KW-0472">Membrane</keyword>
<keyword evidence="2" id="KW-0812">Transmembrane</keyword>
<keyword evidence="1" id="KW-0443">Lipid metabolism</keyword>
<accession>A0A6C0D9J8</accession>
<protein>
    <recommendedName>
        <fullName evidence="3">PNPLA domain-containing protein</fullName>
    </recommendedName>
</protein>
<evidence type="ECO:0000313" key="4">
    <source>
        <dbReference type="EMBL" id="QHT13187.1"/>
    </source>
</evidence>
<organism evidence="4">
    <name type="scientific">viral metagenome</name>
    <dbReference type="NCBI Taxonomy" id="1070528"/>
    <lineage>
        <taxon>unclassified sequences</taxon>
        <taxon>metagenomes</taxon>
        <taxon>organismal metagenomes</taxon>
    </lineage>
</organism>
<dbReference type="AlphaFoldDB" id="A0A6C0D9J8"/>
<dbReference type="SUPFAM" id="SSF52151">
    <property type="entry name" value="FabD/lysophospholipase-like"/>
    <property type="match status" value="1"/>
</dbReference>